<keyword evidence="8" id="KW-1185">Reference proteome</keyword>
<evidence type="ECO:0000313" key="7">
    <source>
        <dbReference type="EMBL" id="NOL45681.1"/>
    </source>
</evidence>
<reference evidence="7 8" key="1">
    <citation type="submission" date="2020-05" db="EMBL/GenBank/DDBJ databases">
        <title>Genome sequence of Kribbella sandramycini ATCC 39419.</title>
        <authorList>
            <person name="Maclea K.S."/>
            <person name="Fair J.L."/>
        </authorList>
    </citation>
    <scope>NUCLEOTIDE SEQUENCE [LARGE SCALE GENOMIC DNA]</scope>
    <source>
        <strain evidence="7 8">ATCC 39419</strain>
    </source>
</reference>
<dbReference type="Gene3D" id="2.10.10.90">
    <property type="match status" value="1"/>
</dbReference>
<dbReference type="GO" id="GO:0006032">
    <property type="term" value="P:chitin catabolic process"/>
    <property type="evidence" value="ECO:0007669"/>
    <property type="project" value="InterPro"/>
</dbReference>
<dbReference type="Proteomes" id="UP000534306">
    <property type="component" value="Unassembled WGS sequence"/>
</dbReference>
<evidence type="ECO:0000313" key="9">
    <source>
        <dbReference type="Proteomes" id="UP000553957"/>
    </source>
</evidence>
<dbReference type="PANTHER" id="PTHR22595:SF79">
    <property type="entry name" value="CHITINASE 12"/>
    <property type="match status" value="1"/>
</dbReference>
<dbReference type="RefSeq" id="WP_171678978.1">
    <property type="nucleotide sequence ID" value="NZ_BAAAGT010000021.1"/>
</dbReference>
<feature type="domain" description="Chitin-binding type-3" evidence="5">
    <location>
        <begin position="90"/>
        <end position="133"/>
    </location>
</feature>
<feature type="signal peptide" evidence="4">
    <location>
        <begin position="1"/>
        <end position="27"/>
    </location>
</feature>
<keyword evidence="1" id="KW-0378">Hydrolase</keyword>
<keyword evidence="2" id="KW-0611">Plant defense</keyword>
<dbReference type="SUPFAM" id="SSF53955">
    <property type="entry name" value="Lysozyme-like"/>
    <property type="match status" value="1"/>
</dbReference>
<feature type="domain" description="Chitin-binding type-3" evidence="5">
    <location>
        <begin position="34"/>
        <end position="77"/>
    </location>
</feature>
<dbReference type="Gene3D" id="3.30.20.10">
    <property type="entry name" value="Endochitinase, domain 2"/>
    <property type="match status" value="1"/>
</dbReference>
<reference evidence="6 9" key="2">
    <citation type="submission" date="2020-08" db="EMBL/GenBank/DDBJ databases">
        <title>Sequencing the genomes of 1000 actinobacteria strains.</title>
        <authorList>
            <person name="Klenk H.-P."/>
        </authorList>
    </citation>
    <scope>NUCLEOTIDE SEQUENCE [LARGE SCALE GENOMIC DNA]</scope>
    <source>
        <strain evidence="6 9">DSM 15626</strain>
    </source>
</reference>
<keyword evidence="3" id="KW-1015">Disulfide bond</keyword>
<organism evidence="7 8">
    <name type="scientific">Kribbella sandramycini</name>
    <dbReference type="NCBI Taxonomy" id="60450"/>
    <lineage>
        <taxon>Bacteria</taxon>
        <taxon>Bacillati</taxon>
        <taxon>Actinomycetota</taxon>
        <taxon>Actinomycetes</taxon>
        <taxon>Propionibacteriales</taxon>
        <taxon>Kribbellaceae</taxon>
        <taxon>Kribbella</taxon>
    </lineage>
</organism>
<dbReference type="GO" id="GO:0005975">
    <property type="term" value="P:carbohydrate metabolic process"/>
    <property type="evidence" value="ECO:0007669"/>
    <property type="project" value="InterPro"/>
</dbReference>
<dbReference type="GO" id="GO:0004568">
    <property type="term" value="F:chitinase activity"/>
    <property type="evidence" value="ECO:0007669"/>
    <property type="project" value="InterPro"/>
</dbReference>
<dbReference type="PANTHER" id="PTHR22595">
    <property type="entry name" value="CHITINASE-RELATED"/>
    <property type="match status" value="1"/>
</dbReference>
<dbReference type="AlphaFoldDB" id="A0A7Y4P3A6"/>
<dbReference type="GO" id="GO:0006952">
    <property type="term" value="P:defense response"/>
    <property type="evidence" value="ECO:0007669"/>
    <property type="project" value="UniProtKB-KW"/>
</dbReference>
<evidence type="ECO:0000256" key="1">
    <source>
        <dbReference type="ARBA" id="ARBA00022801"/>
    </source>
</evidence>
<proteinExistence type="predicted"/>
<dbReference type="CDD" id="cd00325">
    <property type="entry name" value="chitinase_GH19"/>
    <property type="match status" value="1"/>
</dbReference>
<sequence length="349" mass="38023">MKRTVVLLFALLALLVPGIAVTAPATAAPLACTAPDWVQGQFYAAGSIVRFQGAYYIAEHDNPGYSPTVSTWYWDPYTNCDGGNPPACNYPDWVSGQWYPAGSIVRFQGAYYVAEHDNPGYSPTVSTWYWDPYTCGGGNPPNPGGFPVSESVFNAMFPNRNGFYTYAGLINAISAYPAFAATGDDTMRKREAAAFLANVNHETGGLVYIKEINEANYPNYCHWEQPYGCPAGQSAYYGRGPMQLSHNYNYKAAGDALGLPLLTNPWLVEQDSAVSWKTALWFWNTQTGAGTMTAHHAMVNNHGFGQTIRTINGSIECNGGNPAQVQARVTAYQNFTSRLGVTPGDNLYC</sequence>
<evidence type="ECO:0000313" key="8">
    <source>
        <dbReference type="Proteomes" id="UP000534306"/>
    </source>
</evidence>
<keyword evidence="4" id="KW-0732">Signal</keyword>
<evidence type="ECO:0000259" key="5">
    <source>
        <dbReference type="SMART" id="SM00495"/>
    </source>
</evidence>
<dbReference type="GO" id="GO:0030246">
    <property type="term" value="F:carbohydrate binding"/>
    <property type="evidence" value="ECO:0007669"/>
    <property type="project" value="InterPro"/>
</dbReference>
<evidence type="ECO:0000256" key="2">
    <source>
        <dbReference type="ARBA" id="ARBA00022821"/>
    </source>
</evidence>
<dbReference type="GO" id="GO:0005576">
    <property type="term" value="C:extracellular region"/>
    <property type="evidence" value="ECO:0007669"/>
    <property type="project" value="InterPro"/>
</dbReference>
<accession>A0A7Y4P3A6</accession>
<dbReference type="Proteomes" id="UP000553957">
    <property type="component" value="Unassembled WGS sequence"/>
</dbReference>
<dbReference type="InterPro" id="IPR023346">
    <property type="entry name" value="Lysozyme-like_dom_sf"/>
</dbReference>
<dbReference type="SUPFAM" id="SSF51055">
    <property type="entry name" value="Carbohydrate binding domain"/>
    <property type="match status" value="1"/>
</dbReference>
<feature type="chain" id="PRO_5038315494" evidence="4">
    <location>
        <begin position="28"/>
        <end position="349"/>
    </location>
</feature>
<evidence type="ECO:0000256" key="4">
    <source>
        <dbReference type="SAM" id="SignalP"/>
    </source>
</evidence>
<dbReference type="InterPro" id="IPR036573">
    <property type="entry name" value="CBM_sf_5/12"/>
</dbReference>
<gene>
    <name evidence="6" type="ORF">HNR71_005831</name>
    <name evidence="7" type="ORF">HPO96_36105</name>
</gene>
<dbReference type="EMBL" id="JACHKF010000001">
    <property type="protein sequence ID" value="MBB6570194.1"/>
    <property type="molecule type" value="Genomic_DNA"/>
</dbReference>
<dbReference type="InterPro" id="IPR000726">
    <property type="entry name" value="Glyco_hydro_19_cat"/>
</dbReference>
<evidence type="ECO:0000256" key="3">
    <source>
        <dbReference type="ARBA" id="ARBA00023157"/>
    </source>
</evidence>
<dbReference type="SMART" id="SM00495">
    <property type="entry name" value="ChtBD3"/>
    <property type="match status" value="2"/>
</dbReference>
<comment type="caution">
    <text evidence="7">The sequence shown here is derived from an EMBL/GenBank/DDBJ whole genome shotgun (WGS) entry which is preliminary data.</text>
</comment>
<dbReference type="EMBL" id="JABJRC010000015">
    <property type="protein sequence ID" value="NOL45681.1"/>
    <property type="molecule type" value="Genomic_DNA"/>
</dbReference>
<dbReference type="InterPro" id="IPR003610">
    <property type="entry name" value="CBM5/12"/>
</dbReference>
<name>A0A7Y4P3A6_9ACTN</name>
<dbReference type="Gene3D" id="1.10.530.10">
    <property type="match status" value="1"/>
</dbReference>
<protein>
    <submittedName>
        <fullName evidence="6 7">Chitinase</fullName>
    </submittedName>
</protein>
<dbReference type="GO" id="GO:0016998">
    <property type="term" value="P:cell wall macromolecule catabolic process"/>
    <property type="evidence" value="ECO:0007669"/>
    <property type="project" value="InterPro"/>
</dbReference>
<dbReference type="Pfam" id="PF00182">
    <property type="entry name" value="Glyco_hydro_19"/>
    <property type="match status" value="1"/>
</dbReference>
<evidence type="ECO:0000313" key="6">
    <source>
        <dbReference type="EMBL" id="MBB6570194.1"/>
    </source>
</evidence>